<feature type="binding site" evidence="7">
    <location>
        <position position="485"/>
    </location>
    <ligand>
        <name>ATP</name>
        <dbReference type="ChEBI" id="CHEBI:30616"/>
    </ligand>
</feature>
<evidence type="ECO:0000256" key="1">
    <source>
        <dbReference type="ARBA" id="ARBA00005188"/>
    </source>
</evidence>
<dbReference type="Proteomes" id="UP000555448">
    <property type="component" value="Unassembled WGS sequence"/>
</dbReference>
<dbReference type="Gene3D" id="1.10.10.1140">
    <property type="entry name" value="Glutamine-dependent NAD+ synthetase, C-terminal domain"/>
    <property type="match status" value="1"/>
</dbReference>
<evidence type="ECO:0000313" key="12">
    <source>
        <dbReference type="EMBL" id="MBB4858202.1"/>
    </source>
</evidence>
<dbReference type="InterPro" id="IPR014729">
    <property type="entry name" value="Rossmann-like_a/b/a_fold"/>
</dbReference>
<accession>A0A7W7NWK6</accession>
<dbReference type="NCBIfam" id="TIGR00552">
    <property type="entry name" value="nadE"/>
    <property type="match status" value="1"/>
</dbReference>
<keyword evidence="4 7" id="KW-0547">Nucleotide-binding</keyword>
<feature type="binding site" evidence="7">
    <location>
        <position position="490"/>
    </location>
    <ligand>
        <name>deamido-NAD(+)</name>
        <dbReference type="ChEBI" id="CHEBI:58437"/>
        <note>ligand shared between two neighboring subunits</note>
    </ligand>
</feature>
<dbReference type="EC" id="6.3.5.1" evidence="7 8"/>
<evidence type="ECO:0000256" key="6">
    <source>
        <dbReference type="ARBA" id="ARBA00023027"/>
    </source>
</evidence>
<dbReference type="InterPro" id="IPR003694">
    <property type="entry name" value="NAD_synthase"/>
</dbReference>
<dbReference type="GO" id="GO:0009435">
    <property type="term" value="P:NAD+ biosynthetic process"/>
    <property type="evidence" value="ECO:0007669"/>
    <property type="project" value="UniProtKB-UniRule"/>
</dbReference>
<dbReference type="Pfam" id="PF02540">
    <property type="entry name" value="NAD_synthase"/>
    <property type="match status" value="1"/>
</dbReference>
<evidence type="ECO:0000256" key="8">
    <source>
        <dbReference type="PIRNR" id="PIRNR006630"/>
    </source>
</evidence>
<dbReference type="FunFam" id="1.10.10.1140:FF:000001">
    <property type="entry name" value="Glutamine-dependent NAD(+) synthetase"/>
    <property type="match status" value="1"/>
</dbReference>
<dbReference type="Pfam" id="PF00795">
    <property type="entry name" value="CN_hydrolase"/>
    <property type="match status" value="1"/>
</dbReference>
<feature type="binding site" evidence="7">
    <location>
        <position position="640"/>
    </location>
    <ligand>
        <name>deamido-NAD(+)</name>
        <dbReference type="ChEBI" id="CHEBI:58437"/>
        <note>ligand shared between two neighboring subunits</note>
    </ligand>
</feature>
<comment type="similarity">
    <text evidence="9">Belongs to the NAD synthetase family.</text>
</comment>
<dbReference type="GO" id="GO:0008795">
    <property type="term" value="F:NAD+ synthase activity"/>
    <property type="evidence" value="ECO:0007669"/>
    <property type="project" value="UniProtKB-UniRule"/>
</dbReference>
<evidence type="ECO:0000313" key="13">
    <source>
        <dbReference type="Proteomes" id="UP000555448"/>
    </source>
</evidence>
<organism evidence="12 13">
    <name type="scientific">Novosphingobium chloroacetimidivorans</name>
    <dbReference type="NCBI Taxonomy" id="1428314"/>
    <lineage>
        <taxon>Bacteria</taxon>
        <taxon>Pseudomonadati</taxon>
        <taxon>Pseudomonadota</taxon>
        <taxon>Alphaproteobacteria</taxon>
        <taxon>Sphingomonadales</taxon>
        <taxon>Sphingomonadaceae</taxon>
        <taxon>Novosphingobium</taxon>
    </lineage>
</organism>
<evidence type="ECO:0000256" key="10">
    <source>
        <dbReference type="SAM" id="MobiDB-lite"/>
    </source>
</evidence>
<dbReference type="NCBIfam" id="NF002730">
    <property type="entry name" value="PRK02628.1"/>
    <property type="match status" value="1"/>
</dbReference>
<proteinExistence type="inferred from homology"/>
<feature type="active site" description="Proton acceptor; for glutaminase activity" evidence="7">
    <location>
        <position position="56"/>
    </location>
</feature>
<dbReference type="CDD" id="cd07570">
    <property type="entry name" value="GAT_Gln-NAD-synth"/>
    <property type="match status" value="1"/>
</dbReference>
<dbReference type="InterPro" id="IPR022310">
    <property type="entry name" value="NAD/GMP_synthase"/>
</dbReference>
<comment type="pathway">
    <text evidence="1 7 8">Cofactor biosynthesis; NAD(+) biosynthesis; NAD(+) from deamido-NAD(+) (L-Gln route): step 1/1.</text>
</comment>
<dbReference type="AlphaFoldDB" id="A0A7W7NWK6"/>
<dbReference type="Gene3D" id="3.60.110.10">
    <property type="entry name" value="Carbon-nitrogen hydrolase"/>
    <property type="match status" value="1"/>
</dbReference>
<feature type="binding site" evidence="7">
    <location>
        <begin position="495"/>
        <end position="498"/>
    </location>
    <ligand>
        <name>deamido-NAD(+)</name>
        <dbReference type="ChEBI" id="CHEBI:58437"/>
        <note>ligand shared between two neighboring subunits</note>
    </ligand>
</feature>
<keyword evidence="6 7" id="KW-0520">NAD</keyword>
<evidence type="ECO:0000256" key="9">
    <source>
        <dbReference type="RuleBase" id="RU003811"/>
    </source>
</evidence>
<feature type="active site" description="Nucleophile; for glutaminase activity" evidence="7">
    <location>
        <position position="181"/>
    </location>
</feature>
<dbReference type="InterPro" id="IPR036526">
    <property type="entry name" value="C-N_Hydrolase_sf"/>
</dbReference>
<dbReference type="GO" id="GO:0004359">
    <property type="term" value="F:glutaminase activity"/>
    <property type="evidence" value="ECO:0007669"/>
    <property type="project" value="InterPro"/>
</dbReference>
<comment type="caution">
    <text evidence="12">The sequence shown here is derived from an EMBL/GenBank/DDBJ whole genome shotgun (WGS) entry which is preliminary data.</text>
</comment>
<name>A0A7W7NWK6_9SPHN</name>
<dbReference type="GO" id="GO:0005737">
    <property type="term" value="C:cytoplasm"/>
    <property type="evidence" value="ECO:0007669"/>
    <property type="project" value="InterPro"/>
</dbReference>
<dbReference type="PROSITE" id="PS50263">
    <property type="entry name" value="CN_HYDROLASE"/>
    <property type="match status" value="1"/>
</dbReference>
<dbReference type="CDD" id="cd00553">
    <property type="entry name" value="NAD_synthase"/>
    <property type="match status" value="1"/>
</dbReference>
<feature type="domain" description="CN hydrolase" evidence="11">
    <location>
        <begin position="16"/>
        <end position="281"/>
    </location>
</feature>
<gene>
    <name evidence="7" type="primary">nadE</name>
    <name evidence="12" type="ORF">HNO88_001521</name>
</gene>
<feature type="binding site" evidence="7">
    <location>
        <position position="208"/>
    </location>
    <ligand>
        <name>L-glutamine</name>
        <dbReference type="ChEBI" id="CHEBI:58359"/>
    </ligand>
</feature>
<reference evidence="12 13" key="1">
    <citation type="submission" date="2020-08" db="EMBL/GenBank/DDBJ databases">
        <title>Functional genomics of gut bacteria from endangered species of beetles.</title>
        <authorList>
            <person name="Carlos-Shanley C."/>
        </authorList>
    </citation>
    <scope>NUCLEOTIDE SEQUENCE [LARGE SCALE GENOMIC DNA]</scope>
    <source>
        <strain evidence="12 13">S00245</strain>
    </source>
</reference>
<dbReference type="FunFam" id="3.40.50.620:FF:000155">
    <property type="entry name" value="Glutamine-dependent NAD(+) synthetase"/>
    <property type="match status" value="1"/>
</dbReference>
<dbReference type="Gene3D" id="3.40.50.620">
    <property type="entry name" value="HUPs"/>
    <property type="match status" value="1"/>
</dbReference>
<evidence type="ECO:0000259" key="11">
    <source>
        <dbReference type="PROSITE" id="PS50263"/>
    </source>
</evidence>
<feature type="binding site" evidence="7">
    <location>
        <begin position="371"/>
        <end position="378"/>
    </location>
    <ligand>
        <name>ATP</name>
        <dbReference type="ChEBI" id="CHEBI:30616"/>
    </ligand>
</feature>
<dbReference type="HAMAP" id="MF_02090">
    <property type="entry name" value="NadE_glutamine_dep"/>
    <property type="match status" value="1"/>
</dbReference>
<feature type="binding site" evidence="7">
    <location>
        <position position="461"/>
    </location>
    <ligand>
        <name>deamido-NAD(+)</name>
        <dbReference type="ChEBI" id="CHEBI:58437"/>
        <note>ligand shared between two neighboring subunits</note>
    </ligand>
</feature>
<dbReference type="EMBL" id="JACHLR010000005">
    <property type="protein sequence ID" value="MBB4858202.1"/>
    <property type="molecule type" value="Genomic_DNA"/>
</dbReference>
<evidence type="ECO:0000256" key="2">
    <source>
        <dbReference type="ARBA" id="ARBA00007145"/>
    </source>
</evidence>
<keyword evidence="5 7" id="KW-0067">ATP-binding</keyword>
<comment type="catalytic activity">
    <reaction evidence="7 8">
        <text>deamido-NAD(+) + L-glutamine + ATP + H2O = L-glutamate + AMP + diphosphate + NAD(+) + H(+)</text>
        <dbReference type="Rhea" id="RHEA:24384"/>
        <dbReference type="ChEBI" id="CHEBI:15377"/>
        <dbReference type="ChEBI" id="CHEBI:15378"/>
        <dbReference type="ChEBI" id="CHEBI:29985"/>
        <dbReference type="ChEBI" id="CHEBI:30616"/>
        <dbReference type="ChEBI" id="CHEBI:33019"/>
        <dbReference type="ChEBI" id="CHEBI:57540"/>
        <dbReference type="ChEBI" id="CHEBI:58359"/>
        <dbReference type="ChEBI" id="CHEBI:58437"/>
        <dbReference type="ChEBI" id="CHEBI:456215"/>
        <dbReference type="EC" id="6.3.5.1"/>
    </reaction>
</comment>
<feature type="region of interest" description="Disordered" evidence="10">
    <location>
        <begin position="648"/>
        <end position="667"/>
    </location>
</feature>
<feature type="binding site" evidence="7">
    <location>
        <position position="131"/>
    </location>
    <ligand>
        <name>L-glutamine</name>
        <dbReference type="ChEBI" id="CHEBI:58359"/>
    </ligand>
</feature>
<protein>
    <recommendedName>
        <fullName evidence="7 8">Glutamine-dependent NAD(+) synthetase</fullName>
        <ecNumber evidence="7 8">6.3.5.1</ecNumber>
    </recommendedName>
    <alternativeName>
        <fullName evidence="7 8">NAD(+) synthase [glutamine-hydrolyzing]</fullName>
    </alternativeName>
</protein>
<comment type="similarity">
    <text evidence="2 7 8">In the C-terminal section; belongs to the NAD synthetase family.</text>
</comment>
<dbReference type="SUPFAM" id="SSF56317">
    <property type="entry name" value="Carbon-nitrogen hydrolase"/>
    <property type="match status" value="1"/>
</dbReference>
<keyword evidence="13" id="KW-1185">Reference proteome</keyword>
<dbReference type="PIRSF" id="PIRSF006630">
    <property type="entry name" value="NADS_GAT"/>
    <property type="match status" value="1"/>
</dbReference>
<dbReference type="InterPro" id="IPR003010">
    <property type="entry name" value="C-N_Hydrolase"/>
</dbReference>
<keyword evidence="3 7" id="KW-0436">Ligase</keyword>
<dbReference type="SUPFAM" id="SSF52402">
    <property type="entry name" value="Adenine nucleotide alpha hydrolases-like"/>
    <property type="match status" value="1"/>
</dbReference>
<dbReference type="UniPathway" id="UPA00253">
    <property type="reaction ID" value="UER00334"/>
</dbReference>
<dbReference type="InterPro" id="IPR014445">
    <property type="entry name" value="Gln-dep_NAD_synthase"/>
</dbReference>
<comment type="function">
    <text evidence="7">Catalyzes the ATP-dependent amidation of deamido-NAD to form NAD. Uses L-glutamine as a nitrogen source.</text>
</comment>
<evidence type="ECO:0000256" key="3">
    <source>
        <dbReference type="ARBA" id="ARBA00022598"/>
    </source>
</evidence>
<dbReference type="GO" id="GO:0005524">
    <property type="term" value="F:ATP binding"/>
    <property type="evidence" value="ECO:0007669"/>
    <property type="project" value="UniProtKB-UniRule"/>
</dbReference>
<feature type="binding site" evidence="7">
    <location>
        <position position="214"/>
    </location>
    <ligand>
        <name>L-glutamine</name>
        <dbReference type="ChEBI" id="CHEBI:58359"/>
    </ligand>
</feature>
<dbReference type="GO" id="GO:0003952">
    <property type="term" value="F:NAD+ synthase (glutamine-hydrolyzing) activity"/>
    <property type="evidence" value="ECO:0007669"/>
    <property type="project" value="UniProtKB-UniRule"/>
</dbReference>
<dbReference type="InterPro" id="IPR041856">
    <property type="entry name" value="NAD+_synth_C"/>
</dbReference>
<dbReference type="RefSeq" id="WP_184243676.1">
    <property type="nucleotide sequence ID" value="NZ_JACHLR010000005.1"/>
</dbReference>
<dbReference type="PANTHER" id="PTHR23090:SF9">
    <property type="entry name" value="GLUTAMINE-DEPENDENT NAD(+) SYNTHETASE"/>
    <property type="match status" value="1"/>
</dbReference>
<dbReference type="PANTHER" id="PTHR23090">
    <property type="entry name" value="NH 3 /GLUTAMINE-DEPENDENT NAD + SYNTHETASE"/>
    <property type="match status" value="1"/>
</dbReference>
<evidence type="ECO:0000256" key="4">
    <source>
        <dbReference type="ARBA" id="ARBA00022741"/>
    </source>
</evidence>
<feature type="active site" description="For glutaminase activity" evidence="7">
    <location>
        <position position="125"/>
    </location>
</feature>
<sequence>MTQSHPFYDLHRHGFVRVATSTPKVRTADVAYNRDGIIAEARRAHEAGVDLVVYPELCLSSYAIDDLHLQQAMIEAVEEAIGDVVEASRGHSPVLLIGAALADRGRLFNCGLAIADGKLLGVVPKSYLPNYREFYEKRWFTSGIGVTGRTIRVAGQEVPFGTDLVFASNLQRDFIFHIEICEDFWAPAPPSSLGALAGATILCNLSASNIVIGKADDRHLLCSSQSARTYSAYVYSAGGHGESTTDLAWDGQGVIYELGGLLAESERFSLEPELCIADVDCTRIVNDRLRLPTYADAARAAGNPEQAFRTVFFDHRPASGDLGLQRPMRRFPFVPDRADKLDADCYEAFNIQVDGLMRRVESAKAKSLIIGVSGGLDSTHALIVMAKTCDRLGMPRSAIRGYTMPGFGTSEGTKSNAWKLMDALGITAEEIDIRPAATTMLKDIGHPFGRGEKVYDVTFENVQAGLRTDYLFRLASQHSGFVVGTGDLSELALGWCTYGVGDHMSHYAVNAGVPKTLMQYLIRWTATTQVDDSTRDVLLSILGTEISPELVPAGEDGEMQSTEDKIGPYALNDFFLHHVMRFGQKPSKVAFLAWHAWHDAARGEWPAGLPEDVRATYDLPVIAKWLEEFLKRFFAFAQYKRSAIPNGPKVSSGGALSPRGDWRAPSDASAEVWLEELRRGLPSSG</sequence>
<evidence type="ECO:0000256" key="7">
    <source>
        <dbReference type="HAMAP-Rule" id="MF_02090"/>
    </source>
</evidence>
<evidence type="ECO:0000256" key="5">
    <source>
        <dbReference type="ARBA" id="ARBA00022840"/>
    </source>
</evidence>